<dbReference type="Proteomes" id="UP000185596">
    <property type="component" value="Unassembled WGS sequence"/>
</dbReference>
<dbReference type="Gene3D" id="3.90.550.10">
    <property type="entry name" value="Spore Coat Polysaccharide Biosynthesis Protein SpsA, Chain A"/>
    <property type="match status" value="1"/>
</dbReference>
<dbReference type="EMBL" id="MSIE01000022">
    <property type="protein sequence ID" value="OLF17016.1"/>
    <property type="molecule type" value="Genomic_DNA"/>
</dbReference>
<dbReference type="Pfam" id="PF00535">
    <property type="entry name" value="Glycos_transf_2"/>
    <property type="match status" value="1"/>
</dbReference>
<evidence type="ECO:0000313" key="4">
    <source>
        <dbReference type="Proteomes" id="UP000185596"/>
    </source>
</evidence>
<protein>
    <submittedName>
        <fullName evidence="3">Glycosyl transferase family 2</fullName>
    </submittedName>
</protein>
<dbReference type="STRING" id="1912961.BU204_13855"/>
<proteinExistence type="inferred from homology"/>
<feature type="domain" description="Glycosyltransferase 2-like" evidence="2">
    <location>
        <begin position="19"/>
        <end position="162"/>
    </location>
</feature>
<name>A0A1Q8CRM1_9PSEU</name>
<comment type="caution">
    <text evidence="3">The sequence shown here is derived from an EMBL/GenBank/DDBJ whole genome shotgun (WGS) entry which is preliminary data.</text>
</comment>
<reference evidence="3 4" key="1">
    <citation type="submission" date="2016-12" db="EMBL/GenBank/DDBJ databases">
        <title>The draft genome sequence of Actinophytocola sp. 11-183.</title>
        <authorList>
            <person name="Wang W."/>
            <person name="Yuan L."/>
        </authorList>
    </citation>
    <scope>NUCLEOTIDE SEQUENCE [LARGE SCALE GENOMIC DNA]</scope>
    <source>
        <strain evidence="3 4">11-183</strain>
    </source>
</reference>
<accession>A0A1Q8CRM1</accession>
<dbReference type="InterPro" id="IPR001173">
    <property type="entry name" value="Glyco_trans_2-like"/>
</dbReference>
<dbReference type="PANTHER" id="PTHR48090">
    <property type="entry name" value="UNDECAPRENYL-PHOSPHATE 4-DEOXY-4-FORMAMIDO-L-ARABINOSE TRANSFERASE-RELATED"/>
    <property type="match status" value="1"/>
</dbReference>
<evidence type="ECO:0000259" key="2">
    <source>
        <dbReference type="Pfam" id="PF00535"/>
    </source>
</evidence>
<sequence>MRLVLAAVSSKTPDVRALIVVPAWNEQLTVGDTVREIRAATPDLPVLVVSDGSTDRTAHVAREAGAMVLELPFNLGVGGAMRAGFRYAVRHGYTAAVQVDADGQHDPNEVPRLLEKLDEADIVIGARFSDGTDDYKVRGPRKWAMVVLSKVLSTLAKTKLTDATSGFKVTGGRALPVFAEHYPVEYLGDTVESLVIALRAGCRVAQVPSRMRPRRGGTPSHRPIKSAIYLFRAGFALVLALIRRWDVSPLVEPVPVRAPIKEGISSD</sequence>
<organism evidence="3 4">
    <name type="scientific">Actinophytocola xanthii</name>
    <dbReference type="NCBI Taxonomy" id="1912961"/>
    <lineage>
        <taxon>Bacteria</taxon>
        <taxon>Bacillati</taxon>
        <taxon>Actinomycetota</taxon>
        <taxon>Actinomycetes</taxon>
        <taxon>Pseudonocardiales</taxon>
        <taxon>Pseudonocardiaceae</taxon>
    </lineage>
</organism>
<dbReference type="GO" id="GO:0016740">
    <property type="term" value="F:transferase activity"/>
    <property type="evidence" value="ECO:0007669"/>
    <property type="project" value="UniProtKB-KW"/>
</dbReference>
<evidence type="ECO:0000256" key="1">
    <source>
        <dbReference type="ARBA" id="ARBA00006739"/>
    </source>
</evidence>
<dbReference type="PANTHER" id="PTHR48090:SF7">
    <property type="entry name" value="RFBJ PROTEIN"/>
    <property type="match status" value="1"/>
</dbReference>
<dbReference type="InterPro" id="IPR029044">
    <property type="entry name" value="Nucleotide-diphossugar_trans"/>
</dbReference>
<dbReference type="SUPFAM" id="SSF53448">
    <property type="entry name" value="Nucleotide-diphospho-sugar transferases"/>
    <property type="match status" value="1"/>
</dbReference>
<dbReference type="InterPro" id="IPR050256">
    <property type="entry name" value="Glycosyltransferase_2"/>
</dbReference>
<evidence type="ECO:0000313" key="3">
    <source>
        <dbReference type="EMBL" id="OLF17016.1"/>
    </source>
</evidence>
<dbReference type="CDD" id="cd04179">
    <property type="entry name" value="DPM_DPG-synthase_like"/>
    <property type="match status" value="1"/>
</dbReference>
<gene>
    <name evidence="3" type="ORF">BU204_13855</name>
</gene>
<comment type="similarity">
    <text evidence="1">Belongs to the glycosyltransferase 2 family.</text>
</comment>
<keyword evidence="3" id="KW-0808">Transferase</keyword>
<keyword evidence="4" id="KW-1185">Reference proteome</keyword>
<dbReference type="AlphaFoldDB" id="A0A1Q8CRM1"/>